<dbReference type="PANTHER" id="PTHR21266:SF59">
    <property type="entry name" value="BLR4922 PROTEIN"/>
    <property type="match status" value="1"/>
</dbReference>
<dbReference type="AlphaFoldDB" id="A0A383BFE6"/>
<dbReference type="InterPro" id="IPR036922">
    <property type="entry name" value="Rieske_2Fe-2S_sf"/>
</dbReference>
<reference evidence="7" key="1">
    <citation type="submission" date="2018-05" db="EMBL/GenBank/DDBJ databases">
        <authorList>
            <person name="Lanie J.A."/>
            <person name="Ng W.-L."/>
            <person name="Kazmierczak K.M."/>
            <person name="Andrzejewski T.M."/>
            <person name="Davidsen T.M."/>
            <person name="Wayne K.J."/>
            <person name="Tettelin H."/>
            <person name="Glass J.I."/>
            <person name="Rusch D."/>
            <person name="Podicherti R."/>
            <person name="Tsui H.-C.T."/>
            <person name="Winkler M.E."/>
        </authorList>
    </citation>
    <scope>NUCLEOTIDE SEQUENCE</scope>
</reference>
<evidence type="ECO:0000256" key="1">
    <source>
        <dbReference type="ARBA" id="ARBA00022714"/>
    </source>
</evidence>
<keyword evidence="2" id="KW-0479">Metal-binding</keyword>
<evidence type="ECO:0000256" key="5">
    <source>
        <dbReference type="ARBA" id="ARBA00023014"/>
    </source>
</evidence>
<feature type="non-terminal residue" evidence="7">
    <location>
        <position position="154"/>
    </location>
</feature>
<evidence type="ECO:0000256" key="4">
    <source>
        <dbReference type="ARBA" id="ARBA00023004"/>
    </source>
</evidence>
<dbReference type="GO" id="GO:0016491">
    <property type="term" value="F:oxidoreductase activity"/>
    <property type="evidence" value="ECO:0007669"/>
    <property type="project" value="UniProtKB-KW"/>
</dbReference>
<dbReference type="InterPro" id="IPR015881">
    <property type="entry name" value="ARHD_Rieske_2Fe_2S"/>
</dbReference>
<evidence type="ECO:0000256" key="2">
    <source>
        <dbReference type="ARBA" id="ARBA00022723"/>
    </source>
</evidence>
<accession>A0A383BFE6</accession>
<dbReference type="PROSITE" id="PS51296">
    <property type="entry name" value="RIESKE"/>
    <property type="match status" value="1"/>
</dbReference>
<dbReference type="GO" id="GO:0005506">
    <property type="term" value="F:iron ion binding"/>
    <property type="evidence" value="ECO:0007669"/>
    <property type="project" value="InterPro"/>
</dbReference>
<dbReference type="SUPFAM" id="SSF50022">
    <property type="entry name" value="ISP domain"/>
    <property type="match status" value="1"/>
</dbReference>
<dbReference type="GO" id="GO:0051537">
    <property type="term" value="F:2 iron, 2 sulfur cluster binding"/>
    <property type="evidence" value="ECO:0007669"/>
    <property type="project" value="UniProtKB-KW"/>
</dbReference>
<keyword evidence="1" id="KW-0001">2Fe-2S</keyword>
<keyword evidence="5" id="KW-0411">Iron-sulfur</keyword>
<dbReference type="EMBL" id="UINC01199876">
    <property type="protein sequence ID" value="SVE18510.1"/>
    <property type="molecule type" value="Genomic_DNA"/>
</dbReference>
<dbReference type="CDD" id="cd03479">
    <property type="entry name" value="Rieske_RO_Alpha_PhDO_like"/>
    <property type="match status" value="1"/>
</dbReference>
<keyword evidence="3" id="KW-0560">Oxidoreductase</keyword>
<proteinExistence type="predicted"/>
<feature type="domain" description="Rieske" evidence="6">
    <location>
        <begin position="27"/>
        <end position="133"/>
    </location>
</feature>
<sequence>MLTQEENEILCRVGPGTPMGKLLREYWIPLCISSELQVDGPARKVRLLGEDLVSFRVTSGKVGLIQTNCAHRGVAMYFGRNEEEGLTCPYHGWKYDTEGQCVDMPNEPDTLAFKGKVRILAYPCHERNGLVWTYMGPRQEPPQLPMLEWNCNPN</sequence>
<name>A0A383BFE6_9ZZZZ</name>
<dbReference type="PANTHER" id="PTHR21266">
    <property type="entry name" value="IRON-SULFUR DOMAIN CONTAINING PROTEIN"/>
    <property type="match status" value="1"/>
</dbReference>
<evidence type="ECO:0000259" key="6">
    <source>
        <dbReference type="PROSITE" id="PS51296"/>
    </source>
</evidence>
<dbReference type="Gene3D" id="2.102.10.10">
    <property type="entry name" value="Rieske [2Fe-2S] iron-sulphur domain"/>
    <property type="match status" value="1"/>
</dbReference>
<gene>
    <name evidence="7" type="ORF">METZ01_LOCUS471364</name>
</gene>
<dbReference type="PROSITE" id="PS00570">
    <property type="entry name" value="RING_HYDROXYL_ALPHA"/>
    <property type="match status" value="1"/>
</dbReference>
<dbReference type="InterPro" id="IPR017941">
    <property type="entry name" value="Rieske_2Fe-2S"/>
</dbReference>
<organism evidence="7">
    <name type="scientific">marine metagenome</name>
    <dbReference type="NCBI Taxonomy" id="408172"/>
    <lineage>
        <taxon>unclassified sequences</taxon>
        <taxon>metagenomes</taxon>
        <taxon>ecological metagenomes</taxon>
    </lineage>
</organism>
<keyword evidence="4" id="KW-0408">Iron</keyword>
<dbReference type="Pfam" id="PF00355">
    <property type="entry name" value="Rieske"/>
    <property type="match status" value="1"/>
</dbReference>
<evidence type="ECO:0000313" key="7">
    <source>
        <dbReference type="EMBL" id="SVE18510.1"/>
    </source>
</evidence>
<evidence type="ECO:0000256" key="3">
    <source>
        <dbReference type="ARBA" id="ARBA00023002"/>
    </source>
</evidence>
<protein>
    <recommendedName>
        <fullName evidence="6">Rieske domain-containing protein</fullName>
    </recommendedName>
</protein>
<dbReference type="InterPro" id="IPR050584">
    <property type="entry name" value="Cholesterol_7-desaturase"/>
</dbReference>